<evidence type="ECO:0000313" key="9">
    <source>
        <dbReference type="Proteomes" id="UP001652741"/>
    </source>
</evidence>
<evidence type="ECO:0000256" key="7">
    <source>
        <dbReference type="PROSITE-ProRule" id="PRU00196"/>
    </source>
</evidence>
<evidence type="ECO:0000256" key="1">
    <source>
        <dbReference type="ARBA" id="ARBA00004613"/>
    </source>
</evidence>
<dbReference type="OrthoDB" id="536948at2759"/>
<evidence type="ECO:0000256" key="6">
    <source>
        <dbReference type="ARBA" id="ARBA00023180"/>
    </source>
</evidence>
<feature type="domain" description="SRCR" evidence="8">
    <location>
        <begin position="17"/>
        <end position="117"/>
    </location>
</feature>
<proteinExistence type="predicted"/>
<dbReference type="KEGG" id="sasa:106579351"/>
<keyword evidence="5 7" id="KW-1015">Disulfide bond</keyword>
<evidence type="ECO:0000256" key="3">
    <source>
        <dbReference type="ARBA" id="ARBA00022729"/>
    </source>
</evidence>
<feature type="disulfide bond" evidence="7">
    <location>
        <begin position="86"/>
        <end position="96"/>
    </location>
</feature>
<keyword evidence="3" id="KW-0732">Signal</keyword>
<dbReference type="RefSeq" id="XP_014014669.1">
    <property type="nucleotide sequence ID" value="XM_014159194.2"/>
</dbReference>
<dbReference type="GO" id="GO:0031638">
    <property type="term" value="P:zymogen activation"/>
    <property type="evidence" value="ECO:0007669"/>
    <property type="project" value="TreeGrafter"/>
</dbReference>
<gene>
    <name evidence="10" type="primary">LOC106579351</name>
</gene>
<dbReference type="PROSITE" id="PS00420">
    <property type="entry name" value="SRCR_1"/>
    <property type="match status" value="1"/>
</dbReference>
<keyword evidence="6" id="KW-0325">Glycoprotein</keyword>
<dbReference type="Gene3D" id="3.10.250.10">
    <property type="entry name" value="SRCR-like domain"/>
    <property type="match status" value="1"/>
</dbReference>
<evidence type="ECO:0000256" key="5">
    <source>
        <dbReference type="ARBA" id="ARBA00023157"/>
    </source>
</evidence>
<dbReference type="SMART" id="SM00202">
    <property type="entry name" value="SR"/>
    <property type="match status" value="1"/>
</dbReference>
<evidence type="ECO:0000259" key="8">
    <source>
        <dbReference type="PROSITE" id="PS50287"/>
    </source>
</evidence>
<dbReference type="Proteomes" id="UP001652741">
    <property type="component" value="Chromosome ssa19"/>
</dbReference>
<accession>A0A1S3NGU1</accession>
<dbReference type="InterPro" id="IPR001190">
    <property type="entry name" value="SRCR"/>
</dbReference>
<dbReference type="PANTHER" id="PTHR48071">
    <property type="entry name" value="SRCR DOMAIN-CONTAINING PROTEIN"/>
    <property type="match status" value="1"/>
</dbReference>
<comment type="subcellular location">
    <subcellularLocation>
        <location evidence="1">Secreted</location>
    </subcellularLocation>
</comment>
<dbReference type="PROSITE" id="PS50287">
    <property type="entry name" value="SRCR_2"/>
    <property type="match status" value="1"/>
</dbReference>
<feature type="disulfide bond" evidence="7">
    <location>
        <begin position="55"/>
        <end position="116"/>
    </location>
</feature>
<dbReference type="FunFam" id="3.10.250.10:FF:000003">
    <property type="entry name" value="Deleted in malignant brain tumors 1"/>
    <property type="match status" value="1"/>
</dbReference>
<evidence type="ECO:0000256" key="4">
    <source>
        <dbReference type="ARBA" id="ARBA00022737"/>
    </source>
</evidence>
<dbReference type="SUPFAM" id="SSF56487">
    <property type="entry name" value="SRCR-like"/>
    <property type="match status" value="1"/>
</dbReference>
<dbReference type="AlphaFoldDB" id="A0A1S3NGU1"/>
<sequence>MMDASTPAMTTREMPTIRMVNGNDRCQGRVEVFHINQWGTVCDDSWDLQDAQVVCRQLGCGPATSAISQAYFGLGSDPILLDDVDCKGSELDLSTCSHLGWGMHNCNHYEDAGVICTESPTKKIQMVRVELTPDSPTNFSDPAMSEAILQQIKAKLRAQGMSDNVKLSWKVQPDEDIFHKVKGKSPKKRRKRSEL</sequence>
<keyword evidence="10" id="KW-0675">Receptor</keyword>
<dbReference type="GO" id="GO:0005615">
    <property type="term" value="C:extracellular space"/>
    <property type="evidence" value="ECO:0007669"/>
    <property type="project" value="TreeGrafter"/>
</dbReference>
<dbReference type="InterPro" id="IPR036772">
    <property type="entry name" value="SRCR-like_dom_sf"/>
</dbReference>
<dbReference type="PANTHER" id="PTHR48071:SF15">
    <property type="entry name" value="SRCR DOMAIN-CONTAINING PROTEIN"/>
    <property type="match status" value="1"/>
</dbReference>
<keyword evidence="2" id="KW-0964">Secreted</keyword>
<dbReference type="PRINTS" id="PR00258">
    <property type="entry name" value="SPERACTRCPTR"/>
</dbReference>
<evidence type="ECO:0000256" key="2">
    <source>
        <dbReference type="ARBA" id="ARBA00022525"/>
    </source>
</evidence>
<protein>
    <submittedName>
        <fullName evidence="10">Scavenger receptor cysteine-rich domain-containing group B protein</fullName>
    </submittedName>
</protein>
<keyword evidence="4" id="KW-0677">Repeat</keyword>
<keyword evidence="9" id="KW-1185">Reference proteome</keyword>
<dbReference type="GO" id="GO:0004252">
    <property type="term" value="F:serine-type endopeptidase activity"/>
    <property type="evidence" value="ECO:0007669"/>
    <property type="project" value="TreeGrafter"/>
</dbReference>
<reference evidence="10" key="1">
    <citation type="submission" date="2025-08" db="UniProtKB">
        <authorList>
            <consortium name="RefSeq"/>
        </authorList>
    </citation>
    <scope>IDENTIFICATION</scope>
</reference>
<dbReference type="GeneID" id="106579351"/>
<evidence type="ECO:0000313" key="10">
    <source>
        <dbReference type="RefSeq" id="XP_014014669.1"/>
    </source>
</evidence>
<name>A0A1S3NGU1_SALSA</name>
<organism evidence="9 10">
    <name type="scientific">Salmo salar</name>
    <name type="common">Atlantic salmon</name>
    <dbReference type="NCBI Taxonomy" id="8030"/>
    <lineage>
        <taxon>Eukaryota</taxon>
        <taxon>Metazoa</taxon>
        <taxon>Chordata</taxon>
        <taxon>Craniata</taxon>
        <taxon>Vertebrata</taxon>
        <taxon>Euteleostomi</taxon>
        <taxon>Actinopterygii</taxon>
        <taxon>Neopterygii</taxon>
        <taxon>Teleostei</taxon>
        <taxon>Protacanthopterygii</taxon>
        <taxon>Salmoniformes</taxon>
        <taxon>Salmonidae</taxon>
        <taxon>Salmoninae</taxon>
        <taxon>Salmo</taxon>
    </lineage>
</organism>
<dbReference type="Pfam" id="PF00530">
    <property type="entry name" value="SRCR"/>
    <property type="match status" value="1"/>
</dbReference>
<dbReference type="GO" id="GO:0005886">
    <property type="term" value="C:plasma membrane"/>
    <property type="evidence" value="ECO:0007669"/>
    <property type="project" value="TreeGrafter"/>
</dbReference>
<feature type="disulfide bond" evidence="7">
    <location>
        <begin position="42"/>
        <end position="106"/>
    </location>
</feature>